<organism evidence="1 2">
    <name type="scientific">Panagrolaimus sp. JU765</name>
    <dbReference type="NCBI Taxonomy" id="591449"/>
    <lineage>
        <taxon>Eukaryota</taxon>
        <taxon>Metazoa</taxon>
        <taxon>Ecdysozoa</taxon>
        <taxon>Nematoda</taxon>
        <taxon>Chromadorea</taxon>
        <taxon>Rhabditida</taxon>
        <taxon>Tylenchina</taxon>
        <taxon>Panagrolaimomorpha</taxon>
        <taxon>Panagrolaimoidea</taxon>
        <taxon>Panagrolaimidae</taxon>
        <taxon>Panagrolaimus</taxon>
    </lineage>
</organism>
<protein>
    <submittedName>
        <fullName evidence="2">Uncharacterized protein</fullName>
    </submittedName>
</protein>
<proteinExistence type="predicted"/>
<evidence type="ECO:0000313" key="1">
    <source>
        <dbReference type="Proteomes" id="UP000887576"/>
    </source>
</evidence>
<dbReference type="Proteomes" id="UP000887576">
    <property type="component" value="Unplaced"/>
</dbReference>
<evidence type="ECO:0000313" key="2">
    <source>
        <dbReference type="WBParaSite" id="JU765_v2.g11589.t1"/>
    </source>
</evidence>
<dbReference type="WBParaSite" id="JU765_v2.g11589.t1">
    <property type="protein sequence ID" value="JU765_v2.g11589.t1"/>
    <property type="gene ID" value="JU765_v2.g11589"/>
</dbReference>
<name>A0AC34Q0E3_9BILA</name>
<reference evidence="2" key="1">
    <citation type="submission" date="2022-11" db="UniProtKB">
        <authorList>
            <consortium name="WormBaseParasite"/>
        </authorList>
    </citation>
    <scope>IDENTIFICATION</scope>
</reference>
<sequence length="183" mass="20667">MFLKVFFLVVFIVGIHGFGYDDCNAYSDMEAKAKCGADGYVLDYGLAYCHRFFTPEFYDNFDAEGKKWVQCVGQCLIKATQGIVDEQVNSGNIDCGAIKKEAFGKHVDCYVNCGFCDICANNRLALFKVYNWADFTDPLAIQQIYDVIKKCGITACLWDKNEEFFKKVIKLEANNPPSTMITL</sequence>
<accession>A0AC34Q0E3</accession>